<name>A0A4Z2FXE3_9TELE</name>
<organism evidence="2 3">
    <name type="scientific">Liparis tanakae</name>
    <name type="common">Tanaka's snailfish</name>
    <dbReference type="NCBI Taxonomy" id="230148"/>
    <lineage>
        <taxon>Eukaryota</taxon>
        <taxon>Metazoa</taxon>
        <taxon>Chordata</taxon>
        <taxon>Craniata</taxon>
        <taxon>Vertebrata</taxon>
        <taxon>Euteleostomi</taxon>
        <taxon>Actinopterygii</taxon>
        <taxon>Neopterygii</taxon>
        <taxon>Teleostei</taxon>
        <taxon>Neoteleostei</taxon>
        <taxon>Acanthomorphata</taxon>
        <taxon>Eupercaria</taxon>
        <taxon>Perciformes</taxon>
        <taxon>Cottioidei</taxon>
        <taxon>Cottales</taxon>
        <taxon>Liparidae</taxon>
        <taxon>Liparis</taxon>
    </lineage>
</organism>
<evidence type="ECO:0000313" key="2">
    <source>
        <dbReference type="EMBL" id="TNN45002.1"/>
    </source>
</evidence>
<reference evidence="2 3" key="1">
    <citation type="submission" date="2019-03" db="EMBL/GenBank/DDBJ databases">
        <title>First draft genome of Liparis tanakae, snailfish: a comprehensive survey of snailfish specific genes.</title>
        <authorList>
            <person name="Kim W."/>
            <person name="Song I."/>
            <person name="Jeong J.-H."/>
            <person name="Kim D."/>
            <person name="Kim S."/>
            <person name="Ryu S."/>
            <person name="Song J.Y."/>
            <person name="Lee S.K."/>
        </authorList>
    </citation>
    <scope>NUCLEOTIDE SEQUENCE [LARGE SCALE GENOMIC DNA]</scope>
    <source>
        <tissue evidence="2">Muscle</tissue>
    </source>
</reference>
<comment type="caution">
    <text evidence="2">The sequence shown here is derived from an EMBL/GenBank/DDBJ whole genome shotgun (WGS) entry which is preliminary data.</text>
</comment>
<gene>
    <name evidence="2" type="ORF">EYF80_044807</name>
</gene>
<proteinExistence type="predicted"/>
<evidence type="ECO:0000313" key="3">
    <source>
        <dbReference type="Proteomes" id="UP000314294"/>
    </source>
</evidence>
<protein>
    <submittedName>
        <fullName evidence="2">Uncharacterized protein</fullName>
    </submittedName>
</protein>
<dbReference type="Proteomes" id="UP000314294">
    <property type="component" value="Unassembled WGS sequence"/>
</dbReference>
<sequence>MVSSTRLTKRSSGLQRAAGRRLSQRHLAERKRGSSGGCRRTRLLQKDSVSSTRTASPLEGQRLLQKDSVSSRDL</sequence>
<feature type="compositionally biased region" description="Polar residues" evidence="1">
    <location>
        <begin position="1"/>
        <end position="14"/>
    </location>
</feature>
<dbReference type="EMBL" id="SRLO01000873">
    <property type="protein sequence ID" value="TNN45002.1"/>
    <property type="molecule type" value="Genomic_DNA"/>
</dbReference>
<keyword evidence="3" id="KW-1185">Reference proteome</keyword>
<accession>A0A4Z2FXE3</accession>
<feature type="region of interest" description="Disordered" evidence="1">
    <location>
        <begin position="1"/>
        <end position="74"/>
    </location>
</feature>
<evidence type="ECO:0000256" key="1">
    <source>
        <dbReference type="SAM" id="MobiDB-lite"/>
    </source>
</evidence>
<dbReference type="AlphaFoldDB" id="A0A4Z2FXE3"/>